<dbReference type="AlphaFoldDB" id="A0A834SRM0"/>
<proteinExistence type="predicted"/>
<dbReference type="EMBL" id="JAAIUW010000011">
    <property type="protein sequence ID" value="KAF7808271.1"/>
    <property type="molecule type" value="Genomic_DNA"/>
</dbReference>
<evidence type="ECO:0000313" key="3">
    <source>
        <dbReference type="Proteomes" id="UP000634136"/>
    </source>
</evidence>
<accession>A0A834SRM0</accession>
<reference evidence="2" key="1">
    <citation type="submission" date="2020-09" db="EMBL/GenBank/DDBJ databases">
        <title>Genome-Enabled Discovery of Anthraquinone Biosynthesis in Senna tora.</title>
        <authorList>
            <person name="Kang S.-H."/>
            <person name="Pandey R.P."/>
            <person name="Lee C.-M."/>
            <person name="Sim J.-S."/>
            <person name="Jeong J.-T."/>
            <person name="Choi B.-S."/>
            <person name="Jung M."/>
            <person name="Ginzburg D."/>
            <person name="Zhao K."/>
            <person name="Won S.Y."/>
            <person name="Oh T.-J."/>
            <person name="Yu Y."/>
            <person name="Kim N.-H."/>
            <person name="Lee O.R."/>
            <person name="Lee T.-H."/>
            <person name="Bashyal P."/>
            <person name="Kim T.-S."/>
            <person name="Lee W.-H."/>
            <person name="Kawkins C."/>
            <person name="Kim C.-K."/>
            <person name="Kim J.S."/>
            <person name="Ahn B.O."/>
            <person name="Rhee S.Y."/>
            <person name="Sohng J.K."/>
        </authorList>
    </citation>
    <scope>NUCLEOTIDE SEQUENCE</scope>
    <source>
        <tissue evidence="2">Leaf</tissue>
    </source>
</reference>
<evidence type="ECO:0000313" key="2">
    <source>
        <dbReference type="EMBL" id="KAF7808271.1"/>
    </source>
</evidence>
<evidence type="ECO:0000256" key="1">
    <source>
        <dbReference type="SAM" id="MobiDB-lite"/>
    </source>
</evidence>
<protein>
    <submittedName>
        <fullName evidence="2">Exosome complex exonuclease RRP46-like protein</fullName>
    </submittedName>
</protein>
<dbReference type="GO" id="GO:0004527">
    <property type="term" value="F:exonuclease activity"/>
    <property type="evidence" value="ECO:0007669"/>
    <property type="project" value="UniProtKB-KW"/>
</dbReference>
<comment type="caution">
    <text evidence="2">The sequence shown here is derived from an EMBL/GenBank/DDBJ whole genome shotgun (WGS) entry which is preliminary data.</text>
</comment>
<sequence>MKTALATKEASGADDDDGELGVRDDIKENSRKHLHSKHISKYHNFNYNPVAICCCVADSGYVLLDPNKIEEEFISSQDSTVNCDYLATDVGFSLIVARIAMGQKSD</sequence>
<keyword evidence="2" id="KW-0540">Nuclease</keyword>
<organism evidence="2 3">
    <name type="scientific">Senna tora</name>
    <dbReference type="NCBI Taxonomy" id="362788"/>
    <lineage>
        <taxon>Eukaryota</taxon>
        <taxon>Viridiplantae</taxon>
        <taxon>Streptophyta</taxon>
        <taxon>Embryophyta</taxon>
        <taxon>Tracheophyta</taxon>
        <taxon>Spermatophyta</taxon>
        <taxon>Magnoliopsida</taxon>
        <taxon>eudicotyledons</taxon>
        <taxon>Gunneridae</taxon>
        <taxon>Pentapetalae</taxon>
        <taxon>rosids</taxon>
        <taxon>fabids</taxon>
        <taxon>Fabales</taxon>
        <taxon>Fabaceae</taxon>
        <taxon>Caesalpinioideae</taxon>
        <taxon>Cassia clade</taxon>
        <taxon>Senna</taxon>
    </lineage>
</organism>
<keyword evidence="2" id="KW-0378">Hydrolase</keyword>
<keyword evidence="2" id="KW-0269">Exonuclease</keyword>
<keyword evidence="3" id="KW-1185">Reference proteome</keyword>
<name>A0A834SRM0_9FABA</name>
<feature type="region of interest" description="Disordered" evidence="1">
    <location>
        <begin position="1"/>
        <end position="23"/>
    </location>
</feature>
<gene>
    <name evidence="2" type="ORF">G2W53_035014</name>
</gene>
<dbReference type="Proteomes" id="UP000634136">
    <property type="component" value="Unassembled WGS sequence"/>
</dbReference>